<dbReference type="SMART" id="SM00388">
    <property type="entry name" value="HisKA"/>
    <property type="match status" value="1"/>
</dbReference>
<dbReference type="InterPro" id="IPR036097">
    <property type="entry name" value="HisK_dim/P_sf"/>
</dbReference>
<keyword evidence="4" id="KW-0597">Phosphoprotein</keyword>
<dbReference type="CDD" id="cd00075">
    <property type="entry name" value="HATPase"/>
    <property type="match status" value="1"/>
</dbReference>
<evidence type="ECO:0000256" key="1">
    <source>
        <dbReference type="ARBA" id="ARBA00000085"/>
    </source>
</evidence>
<dbReference type="InterPro" id="IPR004358">
    <property type="entry name" value="Sig_transdc_His_kin-like_C"/>
</dbReference>
<feature type="domain" description="Histidine kinase" evidence="13">
    <location>
        <begin position="248"/>
        <end position="464"/>
    </location>
</feature>
<dbReference type="PRINTS" id="PR00344">
    <property type="entry name" value="BCTRLSENSOR"/>
</dbReference>
<dbReference type="CDD" id="cd00082">
    <property type="entry name" value="HisKA"/>
    <property type="match status" value="1"/>
</dbReference>
<dbReference type="PROSITE" id="PS50109">
    <property type="entry name" value="HIS_KIN"/>
    <property type="match status" value="1"/>
</dbReference>
<dbReference type="Pfam" id="PF00672">
    <property type="entry name" value="HAMP"/>
    <property type="match status" value="1"/>
</dbReference>
<evidence type="ECO:0000256" key="9">
    <source>
        <dbReference type="ARBA" id="ARBA00023012"/>
    </source>
</evidence>
<dbReference type="RefSeq" id="WP_171976418.1">
    <property type="nucleotide sequence ID" value="NZ_CAWOXK010000001.1"/>
</dbReference>
<evidence type="ECO:0000256" key="11">
    <source>
        <dbReference type="ARBA" id="ARBA00055745"/>
    </source>
</evidence>
<reference evidence="15 16" key="1">
    <citation type="submission" date="2018-06" db="EMBL/GenBank/DDBJ databases">
        <title>Comparative genomics of Brasilonema spp. strains.</title>
        <authorList>
            <person name="Alvarenga D.O."/>
            <person name="Fiore M.F."/>
            <person name="Varani A.M."/>
        </authorList>
    </citation>
    <scope>NUCLEOTIDE SEQUENCE [LARGE SCALE GENOMIC DNA]</scope>
    <source>
        <strain evidence="15 16">CENA114</strain>
    </source>
</reference>
<dbReference type="GO" id="GO:0000155">
    <property type="term" value="F:phosphorelay sensor kinase activity"/>
    <property type="evidence" value="ECO:0007669"/>
    <property type="project" value="InterPro"/>
</dbReference>
<dbReference type="SUPFAM" id="SSF55874">
    <property type="entry name" value="ATPase domain of HSP90 chaperone/DNA topoisomerase II/histidine kinase"/>
    <property type="match status" value="1"/>
</dbReference>
<dbReference type="AlphaFoldDB" id="A0A856MIZ9"/>
<dbReference type="Pfam" id="PF02518">
    <property type="entry name" value="HATPase_c"/>
    <property type="match status" value="1"/>
</dbReference>
<evidence type="ECO:0000259" key="14">
    <source>
        <dbReference type="PROSITE" id="PS50885"/>
    </source>
</evidence>
<keyword evidence="7 15" id="KW-0418">Kinase</keyword>
<comment type="subcellular location">
    <subcellularLocation>
        <location evidence="2">Membrane</location>
    </subcellularLocation>
</comment>
<evidence type="ECO:0000259" key="13">
    <source>
        <dbReference type="PROSITE" id="PS50109"/>
    </source>
</evidence>
<comment type="catalytic activity">
    <reaction evidence="1">
        <text>ATP + protein L-histidine = ADP + protein N-phospho-L-histidine.</text>
        <dbReference type="EC" id="2.7.13.3"/>
    </reaction>
</comment>
<keyword evidence="6 12" id="KW-0812">Transmembrane</keyword>
<dbReference type="InterPro" id="IPR005467">
    <property type="entry name" value="His_kinase_dom"/>
</dbReference>
<dbReference type="EMBL" id="CP030118">
    <property type="protein sequence ID" value="QDL08956.1"/>
    <property type="molecule type" value="Genomic_DNA"/>
</dbReference>
<evidence type="ECO:0000256" key="3">
    <source>
        <dbReference type="ARBA" id="ARBA00012438"/>
    </source>
</evidence>
<dbReference type="Gene3D" id="3.30.565.10">
    <property type="entry name" value="Histidine kinase-like ATPase, C-terminal domain"/>
    <property type="match status" value="1"/>
</dbReference>
<dbReference type="InterPro" id="IPR003660">
    <property type="entry name" value="HAMP_dom"/>
</dbReference>
<feature type="transmembrane region" description="Helical" evidence="12">
    <location>
        <begin position="16"/>
        <end position="37"/>
    </location>
</feature>
<evidence type="ECO:0000256" key="8">
    <source>
        <dbReference type="ARBA" id="ARBA00022989"/>
    </source>
</evidence>
<evidence type="ECO:0000256" key="12">
    <source>
        <dbReference type="SAM" id="Phobius"/>
    </source>
</evidence>
<evidence type="ECO:0000313" key="15">
    <source>
        <dbReference type="EMBL" id="QDL08956.1"/>
    </source>
</evidence>
<keyword evidence="5" id="KW-0808">Transferase</keyword>
<protein>
    <recommendedName>
        <fullName evidence="3">histidine kinase</fullName>
        <ecNumber evidence="3">2.7.13.3</ecNumber>
    </recommendedName>
</protein>
<dbReference type="EC" id="2.7.13.3" evidence="3"/>
<dbReference type="CDD" id="cd06225">
    <property type="entry name" value="HAMP"/>
    <property type="match status" value="1"/>
</dbReference>
<evidence type="ECO:0000256" key="6">
    <source>
        <dbReference type="ARBA" id="ARBA00022692"/>
    </source>
</evidence>
<dbReference type="InterPro" id="IPR003594">
    <property type="entry name" value="HATPase_dom"/>
</dbReference>
<dbReference type="PANTHER" id="PTHR45436:SF5">
    <property type="entry name" value="SENSOR HISTIDINE KINASE TRCS"/>
    <property type="match status" value="1"/>
</dbReference>
<gene>
    <name evidence="15" type="ORF">DP114_14555</name>
</gene>
<dbReference type="PROSITE" id="PS50885">
    <property type="entry name" value="HAMP"/>
    <property type="match status" value="1"/>
</dbReference>
<dbReference type="Pfam" id="PF00512">
    <property type="entry name" value="HisKA"/>
    <property type="match status" value="1"/>
</dbReference>
<dbReference type="SUPFAM" id="SSF158472">
    <property type="entry name" value="HAMP domain-like"/>
    <property type="match status" value="1"/>
</dbReference>
<proteinExistence type="predicted"/>
<feature type="domain" description="HAMP" evidence="14">
    <location>
        <begin position="187"/>
        <end position="240"/>
    </location>
</feature>
<keyword evidence="8 12" id="KW-1133">Transmembrane helix</keyword>
<dbReference type="Proteomes" id="UP000503129">
    <property type="component" value="Chromosome"/>
</dbReference>
<dbReference type="FunFam" id="1.10.287.130:FF:000001">
    <property type="entry name" value="Two-component sensor histidine kinase"/>
    <property type="match status" value="1"/>
</dbReference>
<comment type="function">
    <text evidence="11">Photoreceptor which exists in two forms that are reversibly interconvertible by light: the R form that absorbs maximally in the red region of the spectrum and the FR form that absorbs maximally in the far-red region.</text>
</comment>
<dbReference type="InterPro" id="IPR003661">
    <property type="entry name" value="HisK_dim/P_dom"/>
</dbReference>
<dbReference type="SMART" id="SM00387">
    <property type="entry name" value="HATPase_c"/>
    <property type="match status" value="1"/>
</dbReference>
<organism evidence="15 16">
    <name type="scientific">Brasilonema sennae CENA114</name>
    <dbReference type="NCBI Taxonomy" id="415709"/>
    <lineage>
        <taxon>Bacteria</taxon>
        <taxon>Bacillati</taxon>
        <taxon>Cyanobacteriota</taxon>
        <taxon>Cyanophyceae</taxon>
        <taxon>Nostocales</taxon>
        <taxon>Scytonemataceae</taxon>
        <taxon>Brasilonema</taxon>
        <taxon>Bromeliae group (in: Brasilonema)</taxon>
    </lineage>
</organism>
<sequence length="470" mass="52390">MISLKWLNHIPVRIKLTAWYLLLLGLTLGGFTGYLYFRLERKIINQADTALQIAGSQSLVYLSDKNNALAFADKPSRQNTVQRLIEAGFAVRLITPQGKIVDGFGKYQEVPLWIPSASGYTRVARNKADWRLISQPVIRQGQIIGWLQIAKSLEALEEISDKLSAELLFLLPFILIFAGCGGLFLSSRALQPISQITQTAQAISAIDLAQRLNYKGAKDEVGQLATTFDQMLERLQAGFEREQRFTADAAHELRTPLTVIKGRIDVTRSRERTPDEYHQTLQDLEQEVDRLIRLSNGLLLLARIDRGQLPFEPLPVDLNNLLEVIVEQVQYAAELQQIKLLNNLTPDLWVQGDPDQLTSLFLNLVDNAVKYTPQGGVVWVRSNLHSNVVQVMIINTGVGISKEHLPHLFERFYRADSARSQGKSGAGLGLAIAHEIARLHGGTITADSIPNKETTFTVTLPIAQHSGLSH</sequence>
<accession>A0A856MIZ9</accession>
<evidence type="ECO:0000256" key="4">
    <source>
        <dbReference type="ARBA" id="ARBA00022553"/>
    </source>
</evidence>
<feature type="transmembrane region" description="Helical" evidence="12">
    <location>
        <begin position="167"/>
        <end position="185"/>
    </location>
</feature>
<keyword evidence="10 12" id="KW-0472">Membrane</keyword>
<dbReference type="Gene3D" id="6.10.340.10">
    <property type="match status" value="1"/>
</dbReference>
<evidence type="ECO:0000256" key="2">
    <source>
        <dbReference type="ARBA" id="ARBA00004370"/>
    </source>
</evidence>
<dbReference type="InterPro" id="IPR050428">
    <property type="entry name" value="TCS_sensor_his_kinase"/>
</dbReference>
<dbReference type="PANTHER" id="PTHR45436">
    <property type="entry name" value="SENSOR HISTIDINE KINASE YKOH"/>
    <property type="match status" value="1"/>
</dbReference>
<evidence type="ECO:0000256" key="5">
    <source>
        <dbReference type="ARBA" id="ARBA00022679"/>
    </source>
</evidence>
<keyword evidence="16" id="KW-1185">Reference proteome</keyword>
<keyword evidence="9" id="KW-0902">Two-component regulatory system</keyword>
<dbReference type="Gene3D" id="1.10.287.130">
    <property type="match status" value="1"/>
</dbReference>
<dbReference type="FunFam" id="3.30.565.10:FF:000006">
    <property type="entry name" value="Sensor histidine kinase WalK"/>
    <property type="match status" value="1"/>
</dbReference>
<dbReference type="SMART" id="SM00304">
    <property type="entry name" value="HAMP"/>
    <property type="match status" value="1"/>
</dbReference>
<dbReference type="SUPFAM" id="SSF47384">
    <property type="entry name" value="Homodimeric domain of signal transducing histidine kinase"/>
    <property type="match status" value="1"/>
</dbReference>
<evidence type="ECO:0000256" key="10">
    <source>
        <dbReference type="ARBA" id="ARBA00023136"/>
    </source>
</evidence>
<dbReference type="GO" id="GO:0005886">
    <property type="term" value="C:plasma membrane"/>
    <property type="evidence" value="ECO:0007669"/>
    <property type="project" value="TreeGrafter"/>
</dbReference>
<evidence type="ECO:0000313" key="16">
    <source>
        <dbReference type="Proteomes" id="UP000503129"/>
    </source>
</evidence>
<dbReference type="InterPro" id="IPR036890">
    <property type="entry name" value="HATPase_C_sf"/>
</dbReference>
<name>A0A856MIZ9_9CYAN</name>
<evidence type="ECO:0000256" key="7">
    <source>
        <dbReference type="ARBA" id="ARBA00022777"/>
    </source>
</evidence>
<dbReference type="KEGG" id="bsen:DP114_14555"/>